<name>S3MRY6_9GAMM</name>
<sequence>MHQHSSGPDNTHDLSMALSQVKQTSILSWTVIILIALMISAIPTGFGIALVPLIGLIGAVIGLPFSRWLAKRAHHVVVLERDHAGHSEYFWLYDLVADLASTANIPMPEVGIYESLDMNAFASGPTPNYSVIAFSTALLEQMDLEEIRAVAAHEIGHIMSNDMRGMALLSGLITSFILVFTLPLQGLRLLNFYGNSYSEIVEVILWLVKLMLSIVFTFLGSLVVKMYSRKREYKADAIASLLVGKHAMIQALSKLAQESEVIPIQQRGFNSFKISNHSNWGEIFSTHPSIDNRIEALQLETHSPF</sequence>
<keyword evidence="3 11" id="KW-0645">Protease</keyword>
<evidence type="ECO:0000256" key="3">
    <source>
        <dbReference type="ARBA" id="ARBA00022670"/>
    </source>
</evidence>
<evidence type="ECO:0000256" key="10">
    <source>
        <dbReference type="ARBA" id="ARBA00023136"/>
    </source>
</evidence>
<feature type="domain" description="Peptidase M48" evidence="13">
    <location>
        <begin position="91"/>
        <end position="298"/>
    </location>
</feature>
<dbReference type="PANTHER" id="PTHR43221:SF1">
    <property type="entry name" value="PROTEASE HTPX"/>
    <property type="match status" value="1"/>
</dbReference>
<dbReference type="GO" id="GO:0005886">
    <property type="term" value="C:plasma membrane"/>
    <property type="evidence" value="ECO:0007669"/>
    <property type="project" value="UniProtKB-SubCell"/>
</dbReference>
<dbReference type="CDD" id="cd07335">
    <property type="entry name" value="M48B_HtpX_like"/>
    <property type="match status" value="1"/>
</dbReference>
<dbReference type="GO" id="GO:0004222">
    <property type="term" value="F:metalloendopeptidase activity"/>
    <property type="evidence" value="ECO:0007669"/>
    <property type="project" value="InterPro"/>
</dbReference>
<feature type="transmembrane region" description="Helical" evidence="12">
    <location>
        <begin position="204"/>
        <end position="224"/>
    </location>
</feature>
<keyword evidence="7 11" id="KW-0862">Zinc</keyword>
<comment type="cofactor">
    <cofactor evidence="11">
        <name>Zn(2+)</name>
        <dbReference type="ChEBI" id="CHEBI:29105"/>
    </cofactor>
    <text evidence="11">Binds 1 zinc ion per subunit.</text>
</comment>
<comment type="similarity">
    <text evidence="11">Belongs to the peptidase M48 family.</text>
</comment>
<dbReference type="RefSeq" id="WP_016657763.1">
    <property type="nucleotide sequence ID" value="NZ_KE340355.1"/>
</dbReference>
<proteinExistence type="inferred from homology"/>
<feature type="transmembrane region" description="Helical" evidence="12">
    <location>
        <begin position="166"/>
        <end position="184"/>
    </location>
</feature>
<comment type="subcellular location">
    <subcellularLocation>
        <location evidence="1">Cell membrane</location>
        <topology evidence="1">Multi-pass membrane protein</topology>
    </subcellularLocation>
</comment>
<keyword evidence="9 11" id="KW-0482">Metalloprotease</keyword>
<feature type="transmembrane region" description="Helical" evidence="12">
    <location>
        <begin position="48"/>
        <end position="65"/>
    </location>
</feature>
<evidence type="ECO:0000256" key="2">
    <source>
        <dbReference type="ARBA" id="ARBA00022475"/>
    </source>
</evidence>
<dbReference type="AlphaFoldDB" id="S3MRY6"/>
<protein>
    <recommendedName>
        <fullName evidence="13">Peptidase M48 domain-containing protein</fullName>
    </recommendedName>
</protein>
<keyword evidence="2" id="KW-1003">Cell membrane</keyword>
<dbReference type="PANTHER" id="PTHR43221">
    <property type="entry name" value="PROTEASE HTPX"/>
    <property type="match status" value="1"/>
</dbReference>
<evidence type="ECO:0000256" key="11">
    <source>
        <dbReference type="RuleBase" id="RU003983"/>
    </source>
</evidence>
<keyword evidence="10 12" id="KW-0472">Membrane</keyword>
<dbReference type="GO" id="GO:0006508">
    <property type="term" value="P:proteolysis"/>
    <property type="evidence" value="ECO:0007669"/>
    <property type="project" value="UniProtKB-KW"/>
</dbReference>
<dbReference type="InterPro" id="IPR001915">
    <property type="entry name" value="Peptidase_M48"/>
</dbReference>
<evidence type="ECO:0000256" key="5">
    <source>
        <dbReference type="ARBA" id="ARBA00022723"/>
    </source>
</evidence>
<evidence type="ECO:0000256" key="9">
    <source>
        <dbReference type="ARBA" id="ARBA00023049"/>
    </source>
</evidence>
<dbReference type="OrthoDB" id="15218at2"/>
<dbReference type="Proteomes" id="UP000014568">
    <property type="component" value="Unassembled WGS sequence"/>
</dbReference>
<dbReference type="InterPro" id="IPR050083">
    <property type="entry name" value="HtpX_protease"/>
</dbReference>
<keyword evidence="15" id="KW-1185">Reference proteome</keyword>
<evidence type="ECO:0000256" key="7">
    <source>
        <dbReference type="ARBA" id="ARBA00022833"/>
    </source>
</evidence>
<organism evidence="14 15">
    <name type="scientific">Acinetobacter rudis CIP 110305</name>
    <dbReference type="NCBI Taxonomy" id="421052"/>
    <lineage>
        <taxon>Bacteria</taxon>
        <taxon>Pseudomonadati</taxon>
        <taxon>Pseudomonadota</taxon>
        <taxon>Gammaproteobacteria</taxon>
        <taxon>Moraxellales</taxon>
        <taxon>Moraxellaceae</taxon>
        <taxon>Acinetobacter</taxon>
    </lineage>
</organism>
<dbReference type="GO" id="GO:0046872">
    <property type="term" value="F:metal ion binding"/>
    <property type="evidence" value="ECO:0007669"/>
    <property type="project" value="UniProtKB-KW"/>
</dbReference>
<keyword evidence="8 12" id="KW-1133">Transmembrane helix</keyword>
<evidence type="ECO:0000313" key="15">
    <source>
        <dbReference type="Proteomes" id="UP000014568"/>
    </source>
</evidence>
<dbReference type="Gene3D" id="3.30.2010.10">
    <property type="entry name" value="Metalloproteases ('zincins'), catalytic domain"/>
    <property type="match status" value="1"/>
</dbReference>
<keyword evidence="6 11" id="KW-0378">Hydrolase</keyword>
<feature type="transmembrane region" description="Helical" evidence="12">
    <location>
        <begin position="26"/>
        <end position="42"/>
    </location>
</feature>
<evidence type="ECO:0000259" key="13">
    <source>
        <dbReference type="Pfam" id="PF01435"/>
    </source>
</evidence>
<dbReference type="eggNOG" id="COG0501">
    <property type="taxonomic scope" value="Bacteria"/>
</dbReference>
<evidence type="ECO:0000313" key="14">
    <source>
        <dbReference type="EMBL" id="EPF70377.1"/>
    </source>
</evidence>
<dbReference type="STRING" id="632955.GCA_000829675_03080"/>
<keyword evidence="4 12" id="KW-0812">Transmembrane</keyword>
<comment type="caution">
    <text evidence="14">The sequence shown here is derived from an EMBL/GenBank/DDBJ whole genome shotgun (WGS) entry which is preliminary data.</text>
</comment>
<dbReference type="PATRIC" id="fig|421052.3.peg.3332"/>
<dbReference type="EMBL" id="ATGI01000038">
    <property type="protein sequence ID" value="EPF70377.1"/>
    <property type="molecule type" value="Genomic_DNA"/>
</dbReference>
<evidence type="ECO:0000256" key="4">
    <source>
        <dbReference type="ARBA" id="ARBA00022692"/>
    </source>
</evidence>
<evidence type="ECO:0000256" key="1">
    <source>
        <dbReference type="ARBA" id="ARBA00004651"/>
    </source>
</evidence>
<evidence type="ECO:0000256" key="6">
    <source>
        <dbReference type="ARBA" id="ARBA00022801"/>
    </source>
</evidence>
<gene>
    <name evidence="14" type="ORF">F945_03400</name>
</gene>
<dbReference type="HOGENOM" id="CLU_042266_1_0_6"/>
<accession>S3MRY6</accession>
<evidence type="ECO:0000256" key="8">
    <source>
        <dbReference type="ARBA" id="ARBA00022989"/>
    </source>
</evidence>
<keyword evidence="5" id="KW-0479">Metal-binding</keyword>
<dbReference type="Pfam" id="PF01435">
    <property type="entry name" value="Peptidase_M48"/>
    <property type="match status" value="1"/>
</dbReference>
<reference evidence="14 15" key="1">
    <citation type="submission" date="2013-06" db="EMBL/GenBank/DDBJ databases">
        <title>The Genome Sequence of Acinetobacter rudis CIP 110305.</title>
        <authorList>
            <consortium name="The Broad Institute Genome Sequencing Platform"/>
            <consortium name="The Broad Institute Genome Sequencing Center for Infectious Disease"/>
            <person name="Cerqueira G."/>
            <person name="Feldgarden M."/>
            <person name="Courvalin P."/>
            <person name="Perichon B."/>
            <person name="Grillot-Courvalin C."/>
            <person name="Clermont D."/>
            <person name="Rocha E."/>
            <person name="Yoon E.-J."/>
            <person name="Nemec A."/>
            <person name="Young S.K."/>
            <person name="Zeng Q."/>
            <person name="Gargeya S."/>
            <person name="Fitzgerald M."/>
            <person name="Abouelleil A."/>
            <person name="Alvarado L."/>
            <person name="Berlin A.M."/>
            <person name="Chapman S.B."/>
            <person name="Dewar J."/>
            <person name="Goldberg J."/>
            <person name="Griggs A."/>
            <person name="Gujja S."/>
            <person name="Hansen M."/>
            <person name="Howarth C."/>
            <person name="Imamovic A."/>
            <person name="Larimer J."/>
            <person name="McCowan C."/>
            <person name="Murphy C."/>
            <person name="Pearson M."/>
            <person name="Priest M."/>
            <person name="Roberts A."/>
            <person name="Saif S."/>
            <person name="Shea T."/>
            <person name="Sykes S."/>
            <person name="Wortman J."/>
            <person name="Nusbaum C."/>
            <person name="Birren B."/>
        </authorList>
    </citation>
    <scope>NUCLEOTIDE SEQUENCE [LARGE SCALE GENOMIC DNA]</scope>
    <source>
        <strain evidence="14 15">CIP 110305</strain>
    </source>
</reference>
<evidence type="ECO:0000256" key="12">
    <source>
        <dbReference type="SAM" id="Phobius"/>
    </source>
</evidence>